<dbReference type="Gene3D" id="1.10.10.10">
    <property type="entry name" value="Winged helix-like DNA-binding domain superfamily/Winged helix DNA-binding domain"/>
    <property type="match status" value="1"/>
</dbReference>
<dbReference type="InterPro" id="IPR011006">
    <property type="entry name" value="CheY-like_superfamily"/>
</dbReference>
<proteinExistence type="predicted"/>
<dbReference type="GO" id="GO:0005829">
    <property type="term" value="C:cytosol"/>
    <property type="evidence" value="ECO:0007669"/>
    <property type="project" value="TreeGrafter"/>
</dbReference>
<gene>
    <name evidence="6" type="ORF">CWS72_01105</name>
</gene>
<dbReference type="InterPro" id="IPR001789">
    <property type="entry name" value="Sig_transdc_resp-reg_receiver"/>
</dbReference>
<evidence type="ECO:0000256" key="2">
    <source>
        <dbReference type="PROSITE-ProRule" id="PRU00169"/>
    </source>
</evidence>
<feature type="modified residue" description="4-aspartylphosphate" evidence="2">
    <location>
        <position position="51"/>
    </location>
</feature>
<comment type="caution">
    <text evidence="6">The sequence shown here is derived from an EMBL/GenBank/DDBJ whole genome shotgun (WGS) entry which is preliminary data.</text>
</comment>
<evidence type="ECO:0000259" key="5">
    <source>
        <dbReference type="PROSITE" id="PS51755"/>
    </source>
</evidence>
<dbReference type="InterPro" id="IPR036388">
    <property type="entry name" value="WH-like_DNA-bd_sf"/>
</dbReference>
<dbReference type="Gene3D" id="6.10.250.690">
    <property type="match status" value="1"/>
</dbReference>
<sequence>MRLLLVEDNERLSSLVAAGLGKAGFSIDRASCAADGSAALRGMRYDVVVLDLGLPDADGLSLLTDLRQGGDATPVIVLTARDGVGDRVKGLNLGADDYLLKPFAMEELVARIRVLLRRPGGNLGLTLTQGNVTFDTMAREVHVAGQLLLPGRRELDALEVLMRRAGRVVSKAALEDALYAFGDEVESNTIEVLIHRLRKRMQVAGADVSIQTLRGVGYFLAEKTS</sequence>
<evidence type="ECO:0000256" key="1">
    <source>
        <dbReference type="ARBA" id="ARBA00023125"/>
    </source>
</evidence>
<dbReference type="Gene3D" id="3.40.50.2300">
    <property type="match status" value="1"/>
</dbReference>
<dbReference type="PROSITE" id="PS51755">
    <property type="entry name" value="OMPR_PHOB"/>
    <property type="match status" value="1"/>
</dbReference>
<dbReference type="GO" id="GO:0006355">
    <property type="term" value="P:regulation of DNA-templated transcription"/>
    <property type="evidence" value="ECO:0007669"/>
    <property type="project" value="InterPro"/>
</dbReference>
<keyword evidence="2" id="KW-0597">Phosphoprotein</keyword>
<evidence type="ECO:0000313" key="6">
    <source>
        <dbReference type="EMBL" id="PKU26473.1"/>
    </source>
</evidence>
<dbReference type="CDD" id="cd17624">
    <property type="entry name" value="REC_OmpR_PmrA-like"/>
    <property type="match status" value="1"/>
</dbReference>
<keyword evidence="1 3" id="KW-0238">DNA-binding</keyword>
<dbReference type="CDD" id="cd00383">
    <property type="entry name" value="trans_reg_C"/>
    <property type="match status" value="1"/>
</dbReference>
<dbReference type="PANTHER" id="PTHR48111:SF36">
    <property type="entry name" value="TRANSCRIPTIONAL REGULATORY PROTEIN CUTR"/>
    <property type="match status" value="1"/>
</dbReference>
<accession>A0A2N3Q1F4</accession>
<organism evidence="6 7">
    <name type="scientific">Telmatospirillum siberiense</name>
    <dbReference type="NCBI Taxonomy" id="382514"/>
    <lineage>
        <taxon>Bacteria</taxon>
        <taxon>Pseudomonadati</taxon>
        <taxon>Pseudomonadota</taxon>
        <taxon>Alphaproteobacteria</taxon>
        <taxon>Rhodospirillales</taxon>
        <taxon>Rhodospirillaceae</taxon>
        <taxon>Telmatospirillum</taxon>
    </lineage>
</organism>
<dbReference type="SMART" id="SM00862">
    <property type="entry name" value="Trans_reg_C"/>
    <property type="match status" value="1"/>
</dbReference>
<dbReference type="SMART" id="SM00448">
    <property type="entry name" value="REC"/>
    <property type="match status" value="1"/>
</dbReference>
<dbReference type="PROSITE" id="PS50110">
    <property type="entry name" value="RESPONSE_REGULATORY"/>
    <property type="match status" value="1"/>
</dbReference>
<dbReference type="RefSeq" id="WP_101248704.1">
    <property type="nucleotide sequence ID" value="NZ_PIUM01000001.1"/>
</dbReference>
<dbReference type="InterPro" id="IPR016032">
    <property type="entry name" value="Sig_transdc_resp-reg_C-effctor"/>
</dbReference>
<evidence type="ECO:0000256" key="3">
    <source>
        <dbReference type="PROSITE-ProRule" id="PRU01091"/>
    </source>
</evidence>
<dbReference type="AlphaFoldDB" id="A0A2N3Q1F4"/>
<evidence type="ECO:0000259" key="4">
    <source>
        <dbReference type="PROSITE" id="PS50110"/>
    </source>
</evidence>
<dbReference type="InterPro" id="IPR001867">
    <property type="entry name" value="OmpR/PhoB-type_DNA-bd"/>
</dbReference>
<protein>
    <submittedName>
        <fullName evidence="6">DNA-binding response regulator</fullName>
    </submittedName>
</protein>
<name>A0A2N3Q1F4_9PROT</name>
<dbReference type="Proteomes" id="UP000233293">
    <property type="component" value="Unassembled WGS sequence"/>
</dbReference>
<feature type="DNA-binding region" description="OmpR/PhoB-type" evidence="3">
    <location>
        <begin position="124"/>
        <end position="222"/>
    </location>
</feature>
<dbReference type="PANTHER" id="PTHR48111">
    <property type="entry name" value="REGULATOR OF RPOS"/>
    <property type="match status" value="1"/>
</dbReference>
<dbReference type="EMBL" id="PIUM01000001">
    <property type="protein sequence ID" value="PKU26473.1"/>
    <property type="molecule type" value="Genomic_DNA"/>
</dbReference>
<dbReference type="InterPro" id="IPR039420">
    <property type="entry name" value="WalR-like"/>
</dbReference>
<dbReference type="SUPFAM" id="SSF46894">
    <property type="entry name" value="C-terminal effector domain of the bipartite response regulators"/>
    <property type="match status" value="1"/>
</dbReference>
<dbReference type="Pfam" id="PF00486">
    <property type="entry name" value="Trans_reg_C"/>
    <property type="match status" value="1"/>
</dbReference>
<feature type="domain" description="Response regulatory" evidence="4">
    <location>
        <begin position="2"/>
        <end position="116"/>
    </location>
</feature>
<keyword evidence="7" id="KW-1185">Reference proteome</keyword>
<dbReference type="GO" id="GO:0000156">
    <property type="term" value="F:phosphorelay response regulator activity"/>
    <property type="evidence" value="ECO:0007669"/>
    <property type="project" value="TreeGrafter"/>
</dbReference>
<dbReference type="GO" id="GO:0000976">
    <property type="term" value="F:transcription cis-regulatory region binding"/>
    <property type="evidence" value="ECO:0007669"/>
    <property type="project" value="TreeGrafter"/>
</dbReference>
<evidence type="ECO:0000313" key="7">
    <source>
        <dbReference type="Proteomes" id="UP000233293"/>
    </source>
</evidence>
<feature type="domain" description="OmpR/PhoB-type" evidence="5">
    <location>
        <begin position="124"/>
        <end position="222"/>
    </location>
</feature>
<dbReference type="GO" id="GO:0032993">
    <property type="term" value="C:protein-DNA complex"/>
    <property type="evidence" value="ECO:0007669"/>
    <property type="project" value="TreeGrafter"/>
</dbReference>
<dbReference type="Pfam" id="PF00072">
    <property type="entry name" value="Response_reg"/>
    <property type="match status" value="1"/>
</dbReference>
<dbReference type="OrthoDB" id="9802426at2"/>
<dbReference type="SUPFAM" id="SSF52172">
    <property type="entry name" value="CheY-like"/>
    <property type="match status" value="1"/>
</dbReference>
<reference evidence="7" key="1">
    <citation type="submission" date="2017-12" db="EMBL/GenBank/DDBJ databases">
        <title>Draft genome sequence of Telmatospirillum siberiense 26-4b1T, an acidotolerant peatland alphaproteobacterium potentially involved in sulfur cycling.</title>
        <authorList>
            <person name="Hausmann B."/>
            <person name="Pjevac P."/>
            <person name="Schreck K."/>
            <person name="Herbold C.W."/>
            <person name="Daims H."/>
            <person name="Wagner M."/>
            <person name="Pester M."/>
            <person name="Loy A."/>
        </authorList>
    </citation>
    <scope>NUCLEOTIDE SEQUENCE [LARGE SCALE GENOMIC DNA]</scope>
    <source>
        <strain evidence="7">26-4b1</strain>
    </source>
</reference>